<dbReference type="AlphaFoldDB" id="A0ABD5UEM5"/>
<accession>A0ABD5UEM5</accession>
<name>A0ABD5UEM5_9EURY</name>
<organism evidence="1 2">
    <name type="scientific">Halomarina ordinaria</name>
    <dbReference type="NCBI Taxonomy" id="3033939"/>
    <lineage>
        <taxon>Archaea</taxon>
        <taxon>Methanobacteriati</taxon>
        <taxon>Methanobacteriota</taxon>
        <taxon>Stenosarchaea group</taxon>
        <taxon>Halobacteria</taxon>
        <taxon>Halobacteriales</taxon>
        <taxon>Natronomonadaceae</taxon>
        <taxon>Halomarina</taxon>
    </lineage>
</organism>
<proteinExistence type="predicted"/>
<comment type="caution">
    <text evidence="1">The sequence shown here is derived from an EMBL/GenBank/DDBJ whole genome shotgun (WGS) entry which is preliminary data.</text>
</comment>
<protein>
    <recommendedName>
        <fullName evidence="3">ATP-grasp domain-containing protein</fullName>
    </recommendedName>
</protein>
<reference evidence="1 2" key="1">
    <citation type="journal article" date="2019" name="Int. J. Syst. Evol. Microbiol.">
        <title>The Global Catalogue of Microorganisms (GCM) 10K type strain sequencing project: providing services to taxonomists for standard genome sequencing and annotation.</title>
        <authorList>
            <consortium name="The Broad Institute Genomics Platform"/>
            <consortium name="The Broad Institute Genome Sequencing Center for Infectious Disease"/>
            <person name="Wu L."/>
            <person name="Ma J."/>
        </authorList>
    </citation>
    <scope>NUCLEOTIDE SEQUENCE [LARGE SCALE GENOMIC DNA]</scope>
    <source>
        <strain evidence="1 2">PSRA2</strain>
    </source>
</reference>
<dbReference type="RefSeq" id="WP_304449306.1">
    <property type="nucleotide sequence ID" value="NZ_JARRAH010000001.1"/>
</dbReference>
<dbReference type="SUPFAM" id="SSF56059">
    <property type="entry name" value="Glutathione synthetase ATP-binding domain-like"/>
    <property type="match status" value="1"/>
</dbReference>
<dbReference type="Proteomes" id="UP001596406">
    <property type="component" value="Unassembled WGS sequence"/>
</dbReference>
<evidence type="ECO:0000313" key="1">
    <source>
        <dbReference type="EMBL" id="MFC6837642.1"/>
    </source>
</evidence>
<evidence type="ECO:0000313" key="2">
    <source>
        <dbReference type="Proteomes" id="UP001596406"/>
    </source>
</evidence>
<sequence length="246" mass="27171">MYPSDVTANPLKRRLFGAMSDWADVVRLDPAEAHPALWRFDLDCLHVARYAPPALADMRRAELAGVRTVNATAGARLACDRLARSRLLRAHDVRVPRFEFGTDDAVSLDPPVVVKRRFEYTERDHVHRYVRSGPVAYDGERLVESLVGAETSYKCYRVGEAVRTVTPSSGREVSATDPPSGVESLARAVGDLFGLTCCEVDLLAVEVGRPYVVDVNPAVSLRGVPDGRAVYESHLRREARRAVEGE</sequence>
<evidence type="ECO:0008006" key="3">
    <source>
        <dbReference type="Google" id="ProtNLM"/>
    </source>
</evidence>
<dbReference type="Gene3D" id="3.30.470.20">
    <property type="entry name" value="ATP-grasp fold, B domain"/>
    <property type="match status" value="1"/>
</dbReference>
<keyword evidence="2" id="KW-1185">Reference proteome</keyword>
<gene>
    <name evidence="1" type="ORF">ACFQHK_14195</name>
</gene>
<dbReference type="EMBL" id="JBHSXM010000001">
    <property type="protein sequence ID" value="MFC6837642.1"/>
    <property type="molecule type" value="Genomic_DNA"/>
</dbReference>